<evidence type="ECO:0000313" key="7">
    <source>
        <dbReference type="EMBL" id="MEH7827937.1"/>
    </source>
</evidence>
<dbReference type="EMBL" id="JBALHR010000003">
    <property type="protein sequence ID" value="MEH7827937.1"/>
    <property type="molecule type" value="Genomic_DNA"/>
</dbReference>
<proteinExistence type="inferred from homology"/>
<keyword evidence="8" id="KW-1185">Reference proteome</keyword>
<evidence type="ECO:0000259" key="5">
    <source>
        <dbReference type="PROSITE" id="PS50111"/>
    </source>
</evidence>
<feature type="transmembrane region" description="Helical" evidence="4">
    <location>
        <begin position="182"/>
        <end position="203"/>
    </location>
</feature>
<feature type="transmembrane region" description="Helical" evidence="4">
    <location>
        <begin position="26"/>
        <end position="46"/>
    </location>
</feature>
<dbReference type="SMART" id="SM00304">
    <property type="entry name" value="HAMP"/>
    <property type="match status" value="2"/>
</dbReference>
<evidence type="ECO:0000256" key="4">
    <source>
        <dbReference type="SAM" id="Phobius"/>
    </source>
</evidence>
<gene>
    <name evidence="7" type="ORF">V6590_07240</name>
</gene>
<dbReference type="Gene3D" id="1.10.287.950">
    <property type="entry name" value="Methyl-accepting chemotaxis protein"/>
    <property type="match status" value="1"/>
</dbReference>
<reference evidence="7" key="1">
    <citation type="submission" date="2024-02" db="EMBL/GenBank/DDBJ databases">
        <title>Genome sequences of strain Gemmobacter sp. JM10B15.</title>
        <authorList>
            <person name="Zhang M."/>
        </authorList>
    </citation>
    <scope>NUCLEOTIDE SEQUENCE</scope>
    <source>
        <strain evidence="7">JM10B15</strain>
    </source>
</reference>
<keyword evidence="3" id="KW-0807">Transducer</keyword>
<evidence type="ECO:0000313" key="8">
    <source>
        <dbReference type="Proteomes" id="UP001431963"/>
    </source>
</evidence>
<dbReference type="Pfam" id="PF00015">
    <property type="entry name" value="MCPsignal"/>
    <property type="match status" value="1"/>
</dbReference>
<keyword evidence="1" id="KW-0145">Chemotaxis</keyword>
<name>A0ABU8BTD7_9RHOB</name>
<dbReference type="InterPro" id="IPR004089">
    <property type="entry name" value="MCPsignal_dom"/>
</dbReference>
<evidence type="ECO:0000256" key="3">
    <source>
        <dbReference type="PROSITE-ProRule" id="PRU00284"/>
    </source>
</evidence>
<evidence type="ECO:0000256" key="1">
    <source>
        <dbReference type="ARBA" id="ARBA00022500"/>
    </source>
</evidence>
<evidence type="ECO:0000259" key="6">
    <source>
        <dbReference type="PROSITE" id="PS50885"/>
    </source>
</evidence>
<feature type="domain" description="HAMP" evidence="6">
    <location>
        <begin position="205"/>
        <end position="258"/>
    </location>
</feature>
<dbReference type="InterPro" id="IPR051310">
    <property type="entry name" value="MCP_chemotaxis"/>
</dbReference>
<evidence type="ECO:0000256" key="2">
    <source>
        <dbReference type="ARBA" id="ARBA00029447"/>
    </source>
</evidence>
<dbReference type="SUPFAM" id="SSF158472">
    <property type="entry name" value="HAMP domain-like"/>
    <property type="match status" value="1"/>
</dbReference>
<dbReference type="InterPro" id="IPR004090">
    <property type="entry name" value="Chemotax_Me-accpt_rcpt"/>
</dbReference>
<keyword evidence="4" id="KW-0472">Membrane</keyword>
<dbReference type="Proteomes" id="UP001431963">
    <property type="component" value="Unassembled WGS sequence"/>
</dbReference>
<dbReference type="SUPFAM" id="SSF58104">
    <property type="entry name" value="Methyl-accepting chemotaxis protein (MCP) signaling domain"/>
    <property type="match status" value="1"/>
</dbReference>
<dbReference type="SMART" id="SM00283">
    <property type="entry name" value="MA"/>
    <property type="match status" value="1"/>
</dbReference>
<feature type="domain" description="Methyl-accepting transducer" evidence="5">
    <location>
        <begin position="332"/>
        <end position="561"/>
    </location>
</feature>
<dbReference type="PROSITE" id="PS50885">
    <property type="entry name" value="HAMP"/>
    <property type="match status" value="2"/>
</dbReference>
<dbReference type="PROSITE" id="PS50111">
    <property type="entry name" value="CHEMOTAXIS_TRANSDUC_2"/>
    <property type="match status" value="1"/>
</dbReference>
<comment type="similarity">
    <text evidence="2">Belongs to the methyl-accepting chemotaxis (MCP) protein family.</text>
</comment>
<dbReference type="PRINTS" id="PR00260">
    <property type="entry name" value="CHEMTRNSDUCR"/>
</dbReference>
<dbReference type="CDD" id="cd06225">
    <property type="entry name" value="HAMP"/>
    <property type="match status" value="1"/>
</dbReference>
<dbReference type="RefSeq" id="WP_335421384.1">
    <property type="nucleotide sequence ID" value="NZ_JBALHR010000003.1"/>
</dbReference>
<keyword evidence="4" id="KW-0812">Transmembrane</keyword>
<dbReference type="PANTHER" id="PTHR43531:SF11">
    <property type="entry name" value="METHYL-ACCEPTING CHEMOTAXIS PROTEIN 3"/>
    <property type="match status" value="1"/>
</dbReference>
<dbReference type="CDD" id="cd11386">
    <property type="entry name" value="MCP_signal"/>
    <property type="match status" value="1"/>
</dbReference>
<keyword evidence="4" id="KW-1133">Transmembrane helix</keyword>
<feature type="domain" description="HAMP" evidence="6">
    <location>
        <begin position="275"/>
        <end position="327"/>
    </location>
</feature>
<sequence>MKNDVAAAPLTGLAALFRRASLNQKVTFLIGLATAIVCIANIALGYRSTDTITRTSSIRFAETSLAGLSYRSAGALRFGDAKAIQQFVDQLREMAGPDLRLVVVTGPDGAVMVTAGEAPDAAVGTVTEAARQATSAVTEPLPSGEFITTMKVSSPDGKNRVGGISTLWSTQEALAIAHDGDVLNWVIAGGIFIAMLGISGWVLQVSLSRPMRALGATLDHVAQGNYDQRVEGTDRQDDLGFMARQIDNLRLKLHEAQQHEAARREEQSRRIADLEEQNQVVAGLRDALGALARQDLTKHLDRVFPAAYEPLRHDYNSVLKALTEIILQALRTANEMVNGTEKLAASAEELAQRSEGQAATLEETAASIAEIVSAVQSSASNADSAAVVVRDTEDRARQCEEIVRGAVDAMTMVEAGASEIAQIISMIEDIAFQTNLLALNASVEAARAGDSGRGFSVVAAEVRTLAQRSSAAAQQIKGLIDTSAVQVDNGVKLVRKAGETMSGFAVQISTISNLVASIAHSSGEQARSMAEINSGVSMLDQVTQRNAAMSQDTSSSVQQLRHQADQLLNSLSRFAIEPGKAQFRHAAE</sequence>
<organism evidence="7 8">
    <name type="scientific">Gemmobacter denitrificans</name>
    <dbReference type="NCBI Taxonomy" id="3123040"/>
    <lineage>
        <taxon>Bacteria</taxon>
        <taxon>Pseudomonadati</taxon>
        <taxon>Pseudomonadota</taxon>
        <taxon>Alphaproteobacteria</taxon>
        <taxon>Rhodobacterales</taxon>
        <taxon>Paracoccaceae</taxon>
        <taxon>Gemmobacter</taxon>
    </lineage>
</organism>
<comment type="caution">
    <text evidence="7">The sequence shown here is derived from an EMBL/GenBank/DDBJ whole genome shotgun (WGS) entry which is preliminary data.</text>
</comment>
<dbReference type="PANTHER" id="PTHR43531">
    <property type="entry name" value="PROTEIN ICFG"/>
    <property type="match status" value="1"/>
</dbReference>
<accession>A0ABU8BTD7</accession>
<protein>
    <submittedName>
        <fullName evidence="7">Methyl-accepting chemotaxis protein</fullName>
    </submittedName>
</protein>
<dbReference type="InterPro" id="IPR003660">
    <property type="entry name" value="HAMP_dom"/>
</dbReference>
<dbReference type="Pfam" id="PF00672">
    <property type="entry name" value="HAMP"/>
    <property type="match status" value="1"/>
</dbReference>
<dbReference type="Gene3D" id="6.10.340.10">
    <property type="match status" value="1"/>
</dbReference>